<dbReference type="Gene3D" id="3.30.565.10">
    <property type="entry name" value="Histidine kinase-like ATPase, C-terminal domain"/>
    <property type="match status" value="1"/>
</dbReference>
<dbReference type="InterPro" id="IPR036890">
    <property type="entry name" value="HATPase_C_sf"/>
</dbReference>
<comment type="caution">
    <text evidence="9">The sequence shown here is derived from an EMBL/GenBank/DDBJ whole genome shotgun (WGS) entry which is preliminary data.</text>
</comment>
<dbReference type="InterPro" id="IPR036097">
    <property type="entry name" value="HisK_dim/P_sf"/>
</dbReference>
<reference evidence="10" key="1">
    <citation type="journal article" date="2019" name="Int. J. Syst. Evol. Microbiol.">
        <title>The Global Catalogue of Microorganisms (GCM) 10K type strain sequencing project: providing services to taxonomists for standard genome sequencing and annotation.</title>
        <authorList>
            <consortium name="The Broad Institute Genomics Platform"/>
            <consortium name="The Broad Institute Genome Sequencing Center for Infectious Disease"/>
            <person name="Wu L."/>
            <person name="Ma J."/>
        </authorList>
    </citation>
    <scope>NUCLEOTIDE SEQUENCE [LARGE SCALE GENOMIC DNA]</scope>
    <source>
        <strain evidence="10">CGMCC 1.13587</strain>
    </source>
</reference>
<feature type="transmembrane region" description="Helical" evidence="7">
    <location>
        <begin position="12"/>
        <end position="33"/>
    </location>
</feature>
<evidence type="ECO:0000256" key="3">
    <source>
        <dbReference type="ARBA" id="ARBA00022553"/>
    </source>
</evidence>
<dbReference type="Gene3D" id="1.10.287.130">
    <property type="match status" value="1"/>
</dbReference>
<keyword evidence="5 9" id="KW-0418">Kinase</keyword>
<dbReference type="GO" id="GO:0016301">
    <property type="term" value="F:kinase activity"/>
    <property type="evidence" value="ECO:0007669"/>
    <property type="project" value="UniProtKB-KW"/>
</dbReference>
<dbReference type="PANTHER" id="PTHR43711:SF32">
    <property type="entry name" value="SENSOR-TYPE HISTIDINE KINASE PRRB"/>
    <property type="match status" value="1"/>
</dbReference>
<dbReference type="Pfam" id="PF02518">
    <property type="entry name" value="HATPase_c"/>
    <property type="match status" value="1"/>
</dbReference>
<evidence type="ECO:0000313" key="9">
    <source>
        <dbReference type="EMBL" id="MFC5581916.1"/>
    </source>
</evidence>
<dbReference type="Pfam" id="PF00512">
    <property type="entry name" value="HisKA"/>
    <property type="match status" value="1"/>
</dbReference>
<dbReference type="PANTHER" id="PTHR43711">
    <property type="entry name" value="TWO-COMPONENT HISTIDINE KINASE"/>
    <property type="match status" value="1"/>
</dbReference>
<evidence type="ECO:0000313" key="10">
    <source>
        <dbReference type="Proteomes" id="UP001596111"/>
    </source>
</evidence>
<evidence type="ECO:0000259" key="8">
    <source>
        <dbReference type="PROSITE" id="PS50109"/>
    </source>
</evidence>
<keyword evidence="7" id="KW-1133">Transmembrane helix</keyword>
<evidence type="ECO:0000256" key="7">
    <source>
        <dbReference type="SAM" id="Phobius"/>
    </source>
</evidence>
<dbReference type="InterPro" id="IPR004358">
    <property type="entry name" value="Sig_transdc_His_kin-like_C"/>
</dbReference>
<dbReference type="InterPro" id="IPR003661">
    <property type="entry name" value="HisK_dim/P_dom"/>
</dbReference>
<dbReference type="CDD" id="cd00075">
    <property type="entry name" value="HATPase"/>
    <property type="match status" value="1"/>
</dbReference>
<dbReference type="SUPFAM" id="SSF55874">
    <property type="entry name" value="ATPase domain of HSP90 chaperone/DNA topoisomerase II/histidine kinase"/>
    <property type="match status" value="1"/>
</dbReference>
<keyword evidence="7" id="KW-0472">Membrane</keyword>
<dbReference type="EMBL" id="JBHSNG010000012">
    <property type="protein sequence ID" value="MFC5581916.1"/>
    <property type="molecule type" value="Genomic_DNA"/>
</dbReference>
<keyword evidence="6" id="KW-0902">Two-component regulatory system</keyword>
<dbReference type="InterPro" id="IPR003594">
    <property type="entry name" value="HATPase_dom"/>
</dbReference>
<evidence type="ECO:0000256" key="6">
    <source>
        <dbReference type="ARBA" id="ARBA00023012"/>
    </source>
</evidence>
<dbReference type="CDD" id="cd00082">
    <property type="entry name" value="HisKA"/>
    <property type="match status" value="1"/>
</dbReference>
<feature type="transmembrane region" description="Helical" evidence="7">
    <location>
        <begin position="138"/>
        <end position="160"/>
    </location>
</feature>
<comment type="catalytic activity">
    <reaction evidence="1">
        <text>ATP + protein L-histidine = ADP + protein N-phospho-L-histidine.</text>
        <dbReference type="EC" id="2.7.13.3"/>
    </reaction>
</comment>
<keyword evidence="7" id="KW-0812">Transmembrane</keyword>
<proteinExistence type="predicted"/>
<evidence type="ECO:0000256" key="1">
    <source>
        <dbReference type="ARBA" id="ARBA00000085"/>
    </source>
</evidence>
<accession>A0ABW0T017</accession>
<protein>
    <recommendedName>
        <fullName evidence="2">histidine kinase</fullName>
        <ecNumber evidence="2">2.7.13.3</ecNumber>
    </recommendedName>
</protein>
<evidence type="ECO:0000256" key="4">
    <source>
        <dbReference type="ARBA" id="ARBA00022679"/>
    </source>
</evidence>
<name>A0ABW0T017_9GAMM</name>
<gene>
    <name evidence="9" type="ORF">ACFPPB_12405</name>
</gene>
<dbReference type="PRINTS" id="PR00344">
    <property type="entry name" value="BCTRLSENSOR"/>
</dbReference>
<evidence type="ECO:0000256" key="2">
    <source>
        <dbReference type="ARBA" id="ARBA00012438"/>
    </source>
</evidence>
<sequence length="482" mass="52214">MPRHSTALLYRLLAVGVWPCAFAALVLTGLLTAQRLRTVDDTAHLQIAVQLERLAGALEHATASGTQALLDGALHGNRDEPLQRIDLEESDGRRLSSGVAADTSFERYRRDLSSGPGQHRVLTVRVDPARRLRTRRLILLYGMLSAVGIGVLVALATLTLRYRVSTPLRELQRSLDALLEGGDEEVSMDANQPHREFARLRATTVALAGRLAAHRADCASIQHTMAVDALDQSRQSQAAERGKSQFMALVGHHFRQPVQALRLIAAGLHPGVDSEQNGLLAQMRSSVATMTRLLDALLEISRLDAGVVASTSASFSVGGLFVRSRAALAEDARQHGVHLAWHPGHWCVHGDAELTRDLLQQLIANAIAHTGSPGRVLIAARRRAGGVGIEVRDNGPGIPTIHQQRIFEEFVQLHDDSERHEGYGLGLAIAARLAKLLGTQIGLCSRPGHGSTFWFELPRAVMHDSDSRTDTPATSSAMHPVS</sequence>
<feature type="domain" description="Histidine kinase" evidence="8">
    <location>
        <begin position="249"/>
        <end position="461"/>
    </location>
</feature>
<dbReference type="EC" id="2.7.13.3" evidence="2"/>
<dbReference type="RefSeq" id="WP_377327499.1">
    <property type="nucleotide sequence ID" value="NZ_JBHSNG010000012.1"/>
</dbReference>
<dbReference type="InterPro" id="IPR050736">
    <property type="entry name" value="Sensor_HK_Regulatory"/>
</dbReference>
<keyword evidence="3" id="KW-0597">Phosphoprotein</keyword>
<dbReference type="SMART" id="SM00387">
    <property type="entry name" value="HATPase_c"/>
    <property type="match status" value="1"/>
</dbReference>
<dbReference type="PROSITE" id="PS50109">
    <property type="entry name" value="HIS_KIN"/>
    <property type="match status" value="1"/>
</dbReference>
<keyword evidence="4" id="KW-0808">Transferase</keyword>
<dbReference type="SMART" id="SM00388">
    <property type="entry name" value="HisKA"/>
    <property type="match status" value="1"/>
</dbReference>
<dbReference type="SUPFAM" id="SSF47384">
    <property type="entry name" value="Homodimeric domain of signal transducing histidine kinase"/>
    <property type="match status" value="1"/>
</dbReference>
<organism evidence="9 10">
    <name type="scientific">Rhodanobacter terrae</name>
    <dbReference type="NCBI Taxonomy" id="418647"/>
    <lineage>
        <taxon>Bacteria</taxon>
        <taxon>Pseudomonadati</taxon>
        <taxon>Pseudomonadota</taxon>
        <taxon>Gammaproteobacteria</taxon>
        <taxon>Lysobacterales</taxon>
        <taxon>Rhodanobacteraceae</taxon>
        <taxon>Rhodanobacter</taxon>
    </lineage>
</organism>
<keyword evidence="10" id="KW-1185">Reference proteome</keyword>
<dbReference type="Proteomes" id="UP001596111">
    <property type="component" value="Unassembled WGS sequence"/>
</dbReference>
<evidence type="ECO:0000256" key="5">
    <source>
        <dbReference type="ARBA" id="ARBA00022777"/>
    </source>
</evidence>
<dbReference type="InterPro" id="IPR005467">
    <property type="entry name" value="His_kinase_dom"/>
</dbReference>